<evidence type="ECO:0000256" key="7">
    <source>
        <dbReference type="ARBA" id="ARBA00074245"/>
    </source>
</evidence>
<evidence type="ECO:0000256" key="6">
    <source>
        <dbReference type="ARBA" id="ARBA00023163"/>
    </source>
</evidence>
<name>A0AAV5GF01_9BASI</name>
<dbReference type="FunFam" id="1.10.150.390:FF:000005">
    <property type="entry name" value="DNA-directed RNA polymerase subunit"/>
    <property type="match status" value="1"/>
</dbReference>
<dbReference type="Proteomes" id="UP001342314">
    <property type="component" value="Unassembled WGS sequence"/>
</dbReference>
<dbReference type="GO" id="GO:0006351">
    <property type="term" value="P:DNA-templated transcription"/>
    <property type="evidence" value="ECO:0007669"/>
    <property type="project" value="InterPro"/>
</dbReference>
<reference evidence="9 10" key="1">
    <citation type="submission" date="2021-12" db="EMBL/GenBank/DDBJ databases">
        <title>High titer production of polyol ester of fatty acids by Rhodotorula paludigena BS15 towards product separation-free biomass refinery.</title>
        <authorList>
            <person name="Mano J."/>
            <person name="Ono H."/>
            <person name="Tanaka T."/>
            <person name="Naito K."/>
            <person name="Sushida H."/>
            <person name="Ike M."/>
            <person name="Tokuyasu K."/>
            <person name="Kitaoka M."/>
        </authorList>
    </citation>
    <scope>NUCLEOTIDE SEQUENCE [LARGE SCALE GENOMIC DNA]</scope>
    <source>
        <strain evidence="9 10">BS15</strain>
    </source>
</reference>
<accession>A0AAV5GF01</accession>
<evidence type="ECO:0000256" key="1">
    <source>
        <dbReference type="ARBA" id="ARBA00006460"/>
    </source>
</evidence>
<keyword evidence="6" id="KW-0804">Transcription</keyword>
<dbReference type="SUPFAM" id="SSF64484">
    <property type="entry name" value="beta and beta-prime subunits of DNA dependent RNA-polymerase"/>
    <property type="match status" value="1"/>
</dbReference>
<evidence type="ECO:0000313" key="10">
    <source>
        <dbReference type="Proteomes" id="UP001342314"/>
    </source>
</evidence>
<dbReference type="Gene3D" id="1.10.150.390">
    <property type="match status" value="1"/>
</dbReference>
<organism evidence="9 10">
    <name type="scientific">Rhodotorula paludigena</name>
    <dbReference type="NCBI Taxonomy" id="86838"/>
    <lineage>
        <taxon>Eukaryota</taxon>
        <taxon>Fungi</taxon>
        <taxon>Dikarya</taxon>
        <taxon>Basidiomycota</taxon>
        <taxon>Pucciniomycotina</taxon>
        <taxon>Microbotryomycetes</taxon>
        <taxon>Sporidiobolales</taxon>
        <taxon>Sporidiobolaceae</taxon>
        <taxon>Rhodotorula</taxon>
    </lineage>
</organism>
<dbReference type="EC" id="2.7.7.6" evidence="2"/>
<dbReference type="GO" id="GO:0003899">
    <property type="term" value="F:DNA-directed RNA polymerase activity"/>
    <property type="evidence" value="ECO:0007669"/>
    <property type="project" value="UniProtKB-EC"/>
</dbReference>
<sequence length="108" mass="11527">MFPQFTSQAFKHLPVVYGTGVNYRHLIIIADYMTCEGGYKPFNRTGLSNNSSALLKASFETTSAFLSEAALFGDFDTMVGPSARIVVGRPPEAGTGAFAIRSVVEAAA</sequence>
<dbReference type="PANTHER" id="PTHR19376">
    <property type="entry name" value="DNA-DIRECTED RNA POLYMERASE"/>
    <property type="match status" value="1"/>
</dbReference>
<keyword evidence="4" id="KW-0808">Transferase</keyword>
<evidence type="ECO:0000256" key="3">
    <source>
        <dbReference type="ARBA" id="ARBA00022478"/>
    </source>
</evidence>
<evidence type="ECO:0000313" key="9">
    <source>
        <dbReference type="EMBL" id="GJN87218.1"/>
    </source>
</evidence>
<evidence type="ECO:0000256" key="2">
    <source>
        <dbReference type="ARBA" id="ARBA00012418"/>
    </source>
</evidence>
<evidence type="ECO:0000256" key="5">
    <source>
        <dbReference type="ARBA" id="ARBA00022695"/>
    </source>
</evidence>
<comment type="similarity">
    <text evidence="1">Belongs to the RNA polymerase beta' chain family.</text>
</comment>
<keyword evidence="3" id="KW-0240">DNA-directed RNA polymerase</keyword>
<dbReference type="PANTHER" id="PTHR19376:SF11">
    <property type="entry name" value="DNA-DIRECTED RNA POLYMERASE I SUBUNIT RPA1"/>
    <property type="match status" value="1"/>
</dbReference>
<evidence type="ECO:0000256" key="4">
    <source>
        <dbReference type="ARBA" id="ARBA00022679"/>
    </source>
</evidence>
<evidence type="ECO:0000256" key="8">
    <source>
        <dbReference type="ARBA" id="ARBA00074527"/>
    </source>
</evidence>
<protein>
    <recommendedName>
        <fullName evidence="7">DNA-directed RNA polymerase I subunit RPA1</fullName>
        <ecNumber evidence="2">2.7.7.6</ecNumber>
    </recommendedName>
    <alternativeName>
        <fullName evidence="8">DNA-directed RNA polymerase I subunit rpa1</fullName>
    </alternativeName>
</protein>
<gene>
    <name evidence="9" type="ORF">Rhopal_000163-T1</name>
</gene>
<proteinExistence type="inferred from homology"/>
<dbReference type="GO" id="GO:0005736">
    <property type="term" value="C:RNA polymerase I complex"/>
    <property type="evidence" value="ECO:0007669"/>
    <property type="project" value="TreeGrafter"/>
</dbReference>
<keyword evidence="5" id="KW-0548">Nucleotidyltransferase</keyword>
<comment type="caution">
    <text evidence="9">The sequence shown here is derived from an EMBL/GenBank/DDBJ whole genome shotgun (WGS) entry which is preliminary data.</text>
</comment>
<dbReference type="AlphaFoldDB" id="A0AAV5GF01"/>
<keyword evidence="10" id="KW-1185">Reference proteome</keyword>
<dbReference type="InterPro" id="IPR045867">
    <property type="entry name" value="DNA-dir_RpoC_beta_prime"/>
</dbReference>
<dbReference type="EMBL" id="BQKY01000001">
    <property type="protein sequence ID" value="GJN87218.1"/>
    <property type="molecule type" value="Genomic_DNA"/>
</dbReference>